<dbReference type="RefSeq" id="WP_323451425.1">
    <property type="nucleotide sequence ID" value="NZ_BSBI01000020.1"/>
</dbReference>
<feature type="compositionally biased region" description="Low complexity" evidence="1">
    <location>
        <begin position="77"/>
        <end position="88"/>
    </location>
</feature>
<comment type="caution">
    <text evidence="2">The sequence shown here is derived from an EMBL/GenBank/DDBJ whole genome shotgun (WGS) entry which is preliminary data.</text>
</comment>
<proteinExistence type="predicted"/>
<sequence length="191" mass="19084">MFLPEALVVPGAARGRVRGRHAARRLKRAVRRRRRALAAGLALTAAALTASGPRAGQDRGGGDLRDRAAGAGEGPMASAPTATTTGTGRSFRAAAGARTVTVPVRIADAETVRLLRPGDRVDVIAAPDPAPGVPEPPAARVVAACVRVASAPRALAAEAGGGALVPISVPRRLAPALAAAGVTARLAVTVC</sequence>
<gene>
    <name evidence="2" type="ORF">SYYSPA8_34350</name>
</gene>
<evidence type="ECO:0000313" key="2">
    <source>
        <dbReference type="EMBL" id="GLF99489.1"/>
    </source>
</evidence>
<organism evidence="2 3">
    <name type="scientific">Streptomyces yaizuensis</name>
    <dbReference type="NCBI Taxonomy" id="2989713"/>
    <lineage>
        <taxon>Bacteria</taxon>
        <taxon>Bacillati</taxon>
        <taxon>Actinomycetota</taxon>
        <taxon>Actinomycetes</taxon>
        <taxon>Kitasatosporales</taxon>
        <taxon>Streptomycetaceae</taxon>
        <taxon>Streptomyces</taxon>
    </lineage>
</organism>
<accession>A0ABQ5PA68</accession>
<keyword evidence="3" id="KW-1185">Reference proteome</keyword>
<name>A0ABQ5PA68_9ACTN</name>
<feature type="compositionally biased region" description="Basic and acidic residues" evidence="1">
    <location>
        <begin position="56"/>
        <end position="68"/>
    </location>
</feature>
<evidence type="ECO:0000256" key="1">
    <source>
        <dbReference type="SAM" id="MobiDB-lite"/>
    </source>
</evidence>
<evidence type="ECO:0000313" key="3">
    <source>
        <dbReference type="Proteomes" id="UP001291653"/>
    </source>
</evidence>
<dbReference type="Proteomes" id="UP001291653">
    <property type="component" value="Unassembled WGS sequence"/>
</dbReference>
<dbReference type="EMBL" id="BSBI01000020">
    <property type="protein sequence ID" value="GLF99489.1"/>
    <property type="molecule type" value="Genomic_DNA"/>
</dbReference>
<protein>
    <recommendedName>
        <fullName evidence="4">Flp pilus assembly protein RcpC/CpaB domain-containing protein</fullName>
    </recommendedName>
</protein>
<feature type="region of interest" description="Disordered" evidence="1">
    <location>
        <begin position="51"/>
        <end position="88"/>
    </location>
</feature>
<evidence type="ECO:0008006" key="4">
    <source>
        <dbReference type="Google" id="ProtNLM"/>
    </source>
</evidence>
<reference evidence="2 3" key="1">
    <citation type="submission" date="2022-10" db="EMBL/GenBank/DDBJ databases">
        <title>Draft genome sequence of Streptomyces sp. YSPA8.</title>
        <authorList>
            <person name="Moriuchi R."/>
            <person name="Dohra H."/>
            <person name="Yamamura H."/>
            <person name="Kodani S."/>
        </authorList>
    </citation>
    <scope>NUCLEOTIDE SEQUENCE [LARGE SCALE GENOMIC DNA]</scope>
    <source>
        <strain evidence="2 3">YSPA8</strain>
    </source>
</reference>